<dbReference type="InterPro" id="IPR027417">
    <property type="entry name" value="P-loop_NTPase"/>
</dbReference>
<protein>
    <recommendedName>
        <fullName evidence="1">Sulfotransferase</fullName>
        <ecNumber evidence="1">2.8.2.-</ecNumber>
    </recommendedName>
</protein>
<organism evidence="3 4">
    <name type="scientific">Eleusine coracana subsp. coracana</name>
    <dbReference type="NCBI Taxonomy" id="191504"/>
    <lineage>
        <taxon>Eukaryota</taxon>
        <taxon>Viridiplantae</taxon>
        <taxon>Streptophyta</taxon>
        <taxon>Embryophyta</taxon>
        <taxon>Tracheophyta</taxon>
        <taxon>Spermatophyta</taxon>
        <taxon>Magnoliopsida</taxon>
        <taxon>Liliopsida</taxon>
        <taxon>Poales</taxon>
        <taxon>Poaceae</taxon>
        <taxon>PACMAD clade</taxon>
        <taxon>Chloridoideae</taxon>
        <taxon>Cynodonteae</taxon>
        <taxon>Eleusininae</taxon>
        <taxon>Eleusine</taxon>
    </lineage>
</organism>
<dbReference type="SUPFAM" id="SSF52540">
    <property type="entry name" value="P-loop containing nucleoside triphosphate hydrolases"/>
    <property type="match status" value="1"/>
</dbReference>
<gene>
    <name evidence="3" type="primary">ga21980</name>
    <name evidence="3" type="ORF">PR202_ga21980</name>
</gene>
<dbReference type="AlphaFoldDB" id="A0AAV5D2P9"/>
<keyword evidence="1" id="KW-0808">Transferase</keyword>
<dbReference type="InterPro" id="IPR000863">
    <property type="entry name" value="Sulfotransferase_dom"/>
</dbReference>
<dbReference type="GO" id="GO:0008146">
    <property type="term" value="F:sulfotransferase activity"/>
    <property type="evidence" value="ECO:0007669"/>
    <property type="project" value="InterPro"/>
</dbReference>
<dbReference type="Proteomes" id="UP001054889">
    <property type="component" value="Unassembled WGS sequence"/>
</dbReference>
<accession>A0AAV5D2P9</accession>
<dbReference type="PANTHER" id="PTHR33018:SF34">
    <property type="entry name" value="OS02G0472350 PROTEIN"/>
    <property type="match status" value="1"/>
</dbReference>
<dbReference type="EC" id="2.8.2.-" evidence="1"/>
<sequence>MVELNKQNKYKPWLGPGGYKKKIPIWREQEAKLCVEGKPDPLPNTNERIRDWVYGRSELTDEGEIIVKDPATVEVVQALKGPIATQTEAGLFTPQYHKDELAKAIGTKEHGGREEEGVGTVDAVVELCSIDSLKKSTTNISGIMTELGVRHGSFFRKGSLGGWRDHLTPQMAARLNAIVAQDLQGSGFTFGAVLCKDSAS</sequence>
<dbReference type="Pfam" id="PF00685">
    <property type="entry name" value="Sulfotransfer_1"/>
    <property type="match status" value="1"/>
</dbReference>
<keyword evidence="4" id="KW-1185">Reference proteome</keyword>
<evidence type="ECO:0000259" key="2">
    <source>
        <dbReference type="Pfam" id="PF00685"/>
    </source>
</evidence>
<name>A0AAV5D2P9_ELECO</name>
<feature type="domain" description="Sulfotransferase" evidence="2">
    <location>
        <begin position="119"/>
        <end position="187"/>
    </location>
</feature>
<dbReference type="Gene3D" id="3.40.50.300">
    <property type="entry name" value="P-loop containing nucleotide triphosphate hydrolases"/>
    <property type="match status" value="1"/>
</dbReference>
<reference evidence="3" key="2">
    <citation type="submission" date="2021-12" db="EMBL/GenBank/DDBJ databases">
        <title>Resequencing data analysis of finger millet.</title>
        <authorList>
            <person name="Hatakeyama M."/>
            <person name="Aluri S."/>
            <person name="Balachadran M.T."/>
            <person name="Sivarajan S.R."/>
            <person name="Poveda L."/>
            <person name="Shimizu-Inatsugi R."/>
            <person name="Schlapbach R."/>
            <person name="Sreeman S.M."/>
            <person name="Shimizu K.K."/>
        </authorList>
    </citation>
    <scope>NUCLEOTIDE SEQUENCE</scope>
</reference>
<comment type="similarity">
    <text evidence="1">Belongs to the sulfotransferase 1 family.</text>
</comment>
<proteinExistence type="inferred from homology"/>
<dbReference type="PANTHER" id="PTHR33018">
    <property type="entry name" value="OS10G0338966 PROTEIN-RELATED"/>
    <property type="match status" value="1"/>
</dbReference>
<dbReference type="EMBL" id="BQKI01000011">
    <property type="protein sequence ID" value="GJN04432.1"/>
    <property type="molecule type" value="Genomic_DNA"/>
</dbReference>
<comment type="caution">
    <text evidence="3">The sequence shown here is derived from an EMBL/GenBank/DDBJ whole genome shotgun (WGS) entry which is preliminary data.</text>
</comment>
<evidence type="ECO:0000313" key="4">
    <source>
        <dbReference type="Proteomes" id="UP001054889"/>
    </source>
</evidence>
<evidence type="ECO:0000313" key="3">
    <source>
        <dbReference type="EMBL" id="GJN04432.1"/>
    </source>
</evidence>
<evidence type="ECO:0000256" key="1">
    <source>
        <dbReference type="RuleBase" id="RU361155"/>
    </source>
</evidence>
<reference evidence="3" key="1">
    <citation type="journal article" date="2018" name="DNA Res.">
        <title>Multiple hybrid de novo genome assembly of finger millet, an orphan allotetraploid crop.</title>
        <authorList>
            <person name="Hatakeyama M."/>
            <person name="Aluri S."/>
            <person name="Balachadran M.T."/>
            <person name="Sivarajan S.R."/>
            <person name="Patrignani A."/>
            <person name="Gruter S."/>
            <person name="Poveda L."/>
            <person name="Shimizu-Inatsugi R."/>
            <person name="Baeten J."/>
            <person name="Francoijs K.J."/>
            <person name="Nataraja K.N."/>
            <person name="Reddy Y.A.N."/>
            <person name="Phadnis S."/>
            <person name="Ravikumar R.L."/>
            <person name="Schlapbach R."/>
            <person name="Sreeman S.M."/>
            <person name="Shimizu K.K."/>
        </authorList>
    </citation>
    <scope>NUCLEOTIDE SEQUENCE</scope>
</reference>